<evidence type="ECO:0000313" key="2">
    <source>
        <dbReference type="Proteomes" id="UP000246410"/>
    </source>
</evidence>
<comment type="caution">
    <text evidence="1">The sequence shown here is derived from an EMBL/GenBank/DDBJ whole genome shotgun (WGS) entry which is preliminary data.</text>
</comment>
<organism evidence="1 2">
    <name type="scientific">Nocardia neocaledoniensis</name>
    <dbReference type="NCBI Taxonomy" id="236511"/>
    <lineage>
        <taxon>Bacteria</taxon>
        <taxon>Bacillati</taxon>
        <taxon>Actinomycetota</taxon>
        <taxon>Actinomycetes</taxon>
        <taxon>Mycobacteriales</taxon>
        <taxon>Nocardiaceae</taxon>
        <taxon>Nocardia</taxon>
    </lineage>
</organism>
<dbReference type="Gene3D" id="3.40.830.10">
    <property type="entry name" value="LigB-like"/>
    <property type="match status" value="1"/>
</dbReference>
<name>A0A317P0Q6_9NOCA</name>
<sequence length="311" mass="31957">MPDFLGFRPERRGWSHQKTLAISAGIAAPDTRGAHPRRSAVDAGRCPRYGYGYGVFSIAALVPSPPLLVPELCGRPGAPGGDPDDPVAVLRAAALDAATALAASAARWTVLGVGAHDQNFPSTTRGTFRGFGADVVVGLGPAPREPAPADAQLPLPVLIAGWLREQVAPGVEVTARLLAADTAPAECARIGTALRAELDADPAPHAVLVVGDGAATLTVQAPGYLDERAAPEQQRVDAALRAGARAGLAALDPALCADLLIEGRAAYQALAGLFAADPADPRVRTLYQAAPFGVGYDVSVWQPGGREGIEL</sequence>
<dbReference type="AlphaFoldDB" id="A0A317P0Q6"/>
<proteinExistence type="predicted"/>
<gene>
    <name evidence="1" type="ORF">DFR69_101519</name>
</gene>
<accession>A0A317P0Q6</accession>
<dbReference type="Proteomes" id="UP000246410">
    <property type="component" value="Unassembled WGS sequence"/>
</dbReference>
<dbReference type="EMBL" id="QGTL01000001">
    <property type="protein sequence ID" value="PWV81179.1"/>
    <property type="molecule type" value="Genomic_DNA"/>
</dbReference>
<protein>
    <submittedName>
        <fullName evidence="1">Uncharacterized protein</fullName>
    </submittedName>
</protein>
<reference evidence="1 2" key="1">
    <citation type="submission" date="2018-05" db="EMBL/GenBank/DDBJ databases">
        <title>Genomic Encyclopedia of Type Strains, Phase IV (KMG-IV): sequencing the most valuable type-strain genomes for metagenomic binning, comparative biology and taxonomic classification.</title>
        <authorList>
            <person name="Goeker M."/>
        </authorList>
    </citation>
    <scope>NUCLEOTIDE SEQUENCE [LARGE SCALE GENOMIC DNA]</scope>
    <source>
        <strain evidence="1 2">DSM 44717</strain>
    </source>
</reference>
<keyword evidence="2" id="KW-1185">Reference proteome</keyword>
<evidence type="ECO:0000313" key="1">
    <source>
        <dbReference type="EMBL" id="PWV81179.1"/>
    </source>
</evidence>